<reference evidence="4 5" key="1">
    <citation type="submission" date="2019-02" db="EMBL/GenBank/DDBJ databases">
        <title>Deep-cultivation of Planctomycetes and their phenomic and genomic characterization uncovers novel biology.</title>
        <authorList>
            <person name="Wiegand S."/>
            <person name="Jogler M."/>
            <person name="Boedeker C."/>
            <person name="Pinto D."/>
            <person name="Vollmers J."/>
            <person name="Rivas-Marin E."/>
            <person name="Kohn T."/>
            <person name="Peeters S.H."/>
            <person name="Heuer A."/>
            <person name="Rast P."/>
            <person name="Oberbeckmann S."/>
            <person name="Bunk B."/>
            <person name="Jeske O."/>
            <person name="Meyerdierks A."/>
            <person name="Storesund J.E."/>
            <person name="Kallscheuer N."/>
            <person name="Luecker S."/>
            <person name="Lage O.M."/>
            <person name="Pohl T."/>
            <person name="Merkel B.J."/>
            <person name="Hornburger P."/>
            <person name="Mueller R.-W."/>
            <person name="Bruemmer F."/>
            <person name="Labrenz M."/>
            <person name="Spormann A.M."/>
            <person name="Op Den Camp H."/>
            <person name="Overmann J."/>
            <person name="Amann R."/>
            <person name="Jetten M.S.M."/>
            <person name="Mascher T."/>
            <person name="Medema M.H."/>
            <person name="Devos D.P."/>
            <person name="Kaster A.-K."/>
            <person name="Ovreas L."/>
            <person name="Rohde M."/>
            <person name="Galperin M.Y."/>
            <person name="Jogler C."/>
        </authorList>
    </citation>
    <scope>NUCLEOTIDE SEQUENCE [LARGE SCALE GENOMIC DNA]</scope>
    <source>
        <strain evidence="4 5">Poly59</strain>
    </source>
</reference>
<dbReference type="InterPro" id="IPR006311">
    <property type="entry name" value="TAT_signal"/>
</dbReference>
<dbReference type="SUPFAM" id="SSF51735">
    <property type="entry name" value="NAD(P)-binding Rossmann-fold domains"/>
    <property type="match status" value="1"/>
</dbReference>
<dbReference type="Pfam" id="PF01408">
    <property type="entry name" value="GFO_IDH_MocA"/>
    <property type="match status" value="1"/>
</dbReference>
<feature type="chain" id="PRO_5023025188" evidence="1">
    <location>
        <begin position="27"/>
        <end position="457"/>
    </location>
</feature>
<organism evidence="4 5">
    <name type="scientific">Rubripirellula reticaptiva</name>
    <dbReference type="NCBI Taxonomy" id="2528013"/>
    <lineage>
        <taxon>Bacteria</taxon>
        <taxon>Pseudomonadati</taxon>
        <taxon>Planctomycetota</taxon>
        <taxon>Planctomycetia</taxon>
        <taxon>Pirellulales</taxon>
        <taxon>Pirellulaceae</taxon>
        <taxon>Rubripirellula</taxon>
    </lineage>
</organism>
<name>A0A5C6F382_9BACT</name>
<accession>A0A5C6F382</accession>
<evidence type="ECO:0000313" key="5">
    <source>
        <dbReference type="Proteomes" id="UP000317977"/>
    </source>
</evidence>
<dbReference type="Pfam" id="PF19051">
    <property type="entry name" value="GFO_IDH_MocA_C2"/>
    <property type="match status" value="1"/>
</dbReference>
<dbReference type="GO" id="GO:0016491">
    <property type="term" value="F:oxidoreductase activity"/>
    <property type="evidence" value="ECO:0007669"/>
    <property type="project" value="UniProtKB-KW"/>
</dbReference>
<evidence type="ECO:0000256" key="1">
    <source>
        <dbReference type="SAM" id="SignalP"/>
    </source>
</evidence>
<comment type="caution">
    <text evidence="4">The sequence shown here is derived from an EMBL/GenBank/DDBJ whole genome shotgun (WGS) entry which is preliminary data.</text>
</comment>
<feature type="signal peptide" evidence="1">
    <location>
        <begin position="1"/>
        <end position="26"/>
    </location>
</feature>
<dbReference type="GO" id="GO:0000166">
    <property type="term" value="F:nucleotide binding"/>
    <property type="evidence" value="ECO:0007669"/>
    <property type="project" value="InterPro"/>
</dbReference>
<dbReference type="RefSeq" id="WP_146533759.1">
    <property type="nucleotide sequence ID" value="NZ_SJPX01000002.1"/>
</dbReference>
<dbReference type="EMBL" id="SJPX01000002">
    <property type="protein sequence ID" value="TWU55595.1"/>
    <property type="molecule type" value="Genomic_DNA"/>
</dbReference>
<dbReference type="OrthoDB" id="255433at2"/>
<keyword evidence="4" id="KW-0560">Oxidoreductase</keyword>
<dbReference type="PANTHER" id="PTHR43818">
    <property type="entry name" value="BCDNA.GH03377"/>
    <property type="match status" value="1"/>
</dbReference>
<dbReference type="AlphaFoldDB" id="A0A5C6F382"/>
<protein>
    <submittedName>
        <fullName evidence="4">Putative oxidoreductase YvaA</fullName>
        <ecNumber evidence="4">1.-.-.-</ecNumber>
    </submittedName>
</protein>
<dbReference type="InterPro" id="IPR036291">
    <property type="entry name" value="NAD(P)-bd_dom_sf"/>
</dbReference>
<keyword evidence="5" id="KW-1185">Reference proteome</keyword>
<dbReference type="InterPro" id="IPR043906">
    <property type="entry name" value="Gfo/Idh/MocA_OxRdtase_bact_C"/>
</dbReference>
<dbReference type="PANTHER" id="PTHR43818:SF3">
    <property type="entry name" value="OXIDOREDUCTASE-RELATED"/>
    <property type="match status" value="1"/>
</dbReference>
<gene>
    <name evidence="4" type="primary">yvaA</name>
    <name evidence="4" type="ORF">Poly59_18950</name>
</gene>
<proteinExistence type="predicted"/>
<keyword evidence="1" id="KW-0732">Signal</keyword>
<sequence precursor="true">MNHFVRRQFFKASTAFGAATFLPAHIALGDQANSETRAPSERVNVAFVGSGGKGDRNRQAFLATGLCNVVALCDVDLQGKHVQPALTAHPDAPKFTDFRRMLDEVGDQIDAVVVSTPDHSHFAAGMLAMSMGKHVWVEKPLAHTFGQVERMIDLADRSGVVTQMGNQGHSEANFHQFKAWSAGGVFKDVRKITAYMNKYRRWHGWGESVTEYPTDPLPTGMDWNTWCNPSPMNPHSKRLHPGNWRSWFDYGSGAFGDWGPHILDTCHRFLELGLPERITAIKREGANTLVFPQASTIQFAFPSRGEMPACDVTWYDGRENLAEVEPEYKATVDRAAKENRPGKIIYAGDHVFQGDSHGDELEVISTGADEVMATLPKYSTKSSNHWANFLLSCKGVEETQSPFHISGPLTQVFNLGVIAQRLGGEIEFDRVTKTIKNNDAALALLDPAPRHGWEEFY</sequence>
<dbReference type="EC" id="1.-.-.-" evidence="4"/>
<evidence type="ECO:0000313" key="4">
    <source>
        <dbReference type="EMBL" id="TWU55595.1"/>
    </source>
</evidence>
<evidence type="ECO:0000259" key="2">
    <source>
        <dbReference type="Pfam" id="PF01408"/>
    </source>
</evidence>
<evidence type="ECO:0000259" key="3">
    <source>
        <dbReference type="Pfam" id="PF19051"/>
    </source>
</evidence>
<dbReference type="Proteomes" id="UP000317977">
    <property type="component" value="Unassembled WGS sequence"/>
</dbReference>
<dbReference type="Gene3D" id="3.40.50.720">
    <property type="entry name" value="NAD(P)-binding Rossmann-like Domain"/>
    <property type="match status" value="1"/>
</dbReference>
<dbReference type="Gene3D" id="3.30.360.10">
    <property type="entry name" value="Dihydrodipicolinate Reductase, domain 2"/>
    <property type="match status" value="1"/>
</dbReference>
<dbReference type="InterPro" id="IPR000683">
    <property type="entry name" value="Gfo/Idh/MocA-like_OxRdtase_N"/>
</dbReference>
<feature type="domain" description="Gfo/Idh/MocA-like oxidoreductase bacterial type C-terminal" evidence="3">
    <location>
        <begin position="189"/>
        <end position="270"/>
    </location>
</feature>
<dbReference type="PROSITE" id="PS51318">
    <property type="entry name" value="TAT"/>
    <property type="match status" value="1"/>
</dbReference>
<dbReference type="SUPFAM" id="SSF55347">
    <property type="entry name" value="Glyceraldehyde-3-phosphate dehydrogenase-like, C-terminal domain"/>
    <property type="match status" value="1"/>
</dbReference>
<dbReference type="InterPro" id="IPR050463">
    <property type="entry name" value="Gfo/Idh/MocA_oxidrdct_glycsds"/>
</dbReference>
<feature type="domain" description="Gfo/Idh/MocA-like oxidoreductase N-terminal" evidence="2">
    <location>
        <begin position="43"/>
        <end position="165"/>
    </location>
</feature>